<organism evidence="1 2">
    <name type="scientific">Arctium lappa</name>
    <name type="common">Greater burdock</name>
    <name type="synonym">Lappa major</name>
    <dbReference type="NCBI Taxonomy" id="4217"/>
    <lineage>
        <taxon>Eukaryota</taxon>
        <taxon>Viridiplantae</taxon>
        <taxon>Streptophyta</taxon>
        <taxon>Embryophyta</taxon>
        <taxon>Tracheophyta</taxon>
        <taxon>Spermatophyta</taxon>
        <taxon>Magnoliopsida</taxon>
        <taxon>eudicotyledons</taxon>
        <taxon>Gunneridae</taxon>
        <taxon>Pentapetalae</taxon>
        <taxon>asterids</taxon>
        <taxon>campanulids</taxon>
        <taxon>Asterales</taxon>
        <taxon>Asteraceae</taxon>
        <taxon>Carduoideae</taxon>
        <taxon>Cardueae</taxon>
        <taxon>Arctiinae</taxon>
        <taxon>Arctium</taxon>
    </lineage>
</organism>
<proteinExistence type="predicted"/>
<evidence type="ECO:0000313" key="1">
    <source>
        <dbReference type="EMBL" id="KAI3773021.1"/>
    </source>
</evidence>
<dbReference type="Proteomes" id="UP001055879">
    <property type="component" value="Linkage Group LG01"/>
</dbReference>
<evidence type="ECO:0000313" key="2">
    <source>
        <dbReference type="Proteomes" id="UP001055879"/>
    </source>
</evidence>
<sequence length="117" mass="13146">MVSSKLSYVKPLIALLVVFTPKNPYLKYLSIWMVYDRCYSCTLRLIKQRQTVLTKMSKLRLHGLSWHSEDQGVLPLDPAGGCGWHSEDKGVQPLDPAGGTIPLAELDLEIFFLGGRK</sequence>
<name>A0ACB9FQL3_ARCLA</name>
<dbReference type="EMBL" id="CM042047">
    <property type="protein sequence ID" value="KAI3773021.1"/>
    <property type="molecule type" value="Genomic_DNA"/>
</dbReference>
<protein>
    <submittedName>
        <fullName evidence="1">Uncharacterized protein</fullName>
    </submittedName>
</protein>
<comment type="caution">
    <text evidence="1">The sequence shown here is derived from an EMBL/GenBank/DDBJ whole genome shotgun (WGS) entry which is preliminary data.</text>
</comment>
<reference evidence="2" key="1">
    <citation type="journal article" date="2022" name="Mol. Ecol. Resour.">
        <title>The genomes of chicory, endive, great burdock and yacon provide insights into Asteraceae palaeo-polyploidization history and plant inulin production.</title>
        <authorList>
            <person name="Fan W."/>
            <person name="Wang S."/>
            <person name="Wang H."/>
            <person name="Wang A."/>
            <person name="Jiang F."/>
            <person name="Liu H."/>
            <person name="Zhao H."/>
            <person name="Xu D."/>
            <person name="Zhang Y."/>
        </authorList>
    </citation>
    <scope>NUCLEOTIDE SEQUENCE [LARGE SCALE GENOMIC DNA]</scope>
    <source>
        <strain evidence="2">cv. Niubang</strain>
    </source>
</reference>
<accession>A0ACB9FQL3</accession>
<keyword evidence="2" id="KW-1185">Reference proteome</keyword>
<gene>
    <name evidence="1" type="ORF">L6452_04218</name>
</gene>
<reference evidence="1 2" key="2">
    <citation type="journal article" date="2022" name="Mol. Ecol. Resour.">
        <title>The genomes of chicory, endive, great burdock and yacon provide insights into Asteraceae paleo-polyploidization history and plant inulin production.</title>
        <authorList>
            <person name="Fan W."/>
            <person name="Wang S."/>
            <person name="Wang H."/>
            <person name="Wang A."/>
            <person name="Jiang F."/>
            <person name="Liu H."/>
            <person name="Zhao H."/>
            <person name="Xu D."/>
            <person name="Zhang Y."/>
        </authorList>
    </citation>
    <scope>NUCLEOTIDE SEQUENCE [LARGE SCALE GENOMIC DNA]</scope>
    <source>
        <strain evidence="2">cv. Niubang</strain>
    </source>
</reference>